<dbReference type="Proteomes" id="UP001497482">
    <property type="component" value="Chromosome 3"/>
</dbReference>
<dbReference type="AlphaFoldDB" id="A0AAV2LDU9"/>
<keyword evidence="2" id="KW-1185">Reference proteome</keyword>
<accession>A0AAV2LDU9</accession>
<reference evidence="1 2" key="1">
    <citation type="submission" date="2024-04" db="EMBL/GenBank/DDBJ databases">
        <authorList>
            <person name="Waldvogel A.-M."/>
            <person name="Schoenle A."/>
        </authorList>
    </citation>
    <scope>NUCLEOTIDE SEQUENCE [LARGE SCALE GENOMIC DNA]</scope>
</reference>
<gene>
    <name evidence="1" type="ORF">KC01_LOCUS28632</name>
</gene>
<sequence length="62" mass="6980">MELKITATSLTLTTQSSHSHKWQVFYRKCVVMVVVAKENVPPQCLSLGTLWAVVYSVKGTKR</sequence>
<organism evidence="1 2">
    <name type="scientific">Knipowitschia caucasica</name>
    <name type="common">Caucasian dwarf goby</name>
    <name type="synonym">Pomatoschistus caucasicus</name>
    <dbReference type="NCBI Taxonomy" id="637954"/>
    <lineage>
        <taxon>Eukaryota</taxon>
        <taxon>Metazoa</taxon>
        <taxon>Chordata</taxon>
        <taxon>Craniata</taxon>
        <taxon>Vertebrata</taxon>
        <taxon>Euteleostomi</taxon>
        <taxon>Actinopterygii</taxon>
        <taxon>Neopterygii</taxon>
        <taxon>Teleostei</taxon>
        <taxon>Neoteleostei</taxon>
        <taxon>Acanthomorphata</taxon>
        <taxon>Gobiaria</taxon>
        <taxon>Gobiiformes</taxon>
        <taxon>Gobioidei</taxon>
        <taxon>Gobiidae</taxon>
        <taxon>Gobiinae</taxon>
        <taxon>Knipowitschia</taxon>
    </lineage>
</organism>
<evidence type="ECO:0000313" key="2">
    <source>
        <dbReference type="Proteomes" id="UP001497482"/>
    </source>
</evidence>
<dbReference type="EMBL" id="OZ035825">
    <property type="protein sequence ID" value="CAL1600542.1"/>
    <property type="molecule type" value="Genomic_DNA"/>
</dbReference>
<proteinExistence type="predicted"/>
<name>A0AAV2LDU9_KNICA</name>
<protein>
    <submittedName>
        <fullName evidence="1">Uncharacterized protein</fullName>
    </submittedName>
</protein>
<evidence type="ECO:0000313" key="1">
    <source>
        <dbReference type="EMBL" id="CAL1600542.1"/>
    </source>
</evidence>